<protein>
    <submittedName>
        <fullName evidence="2">Uncharacterized protein</fullName>
    </submittedName>
</protein>
<feature type="region of interest" description="Disordered" evidence="1">
    <location>
        <begin position="72"/>
        <end position="91"/>
    </location>
</feature>
<gene>
    <name evidence="2" type="ORF">CSH63_24885</name>
</gene>
<evidence type="ECO:0000313" key="3">
    <source>
        <dbReference type="Proteomes" id="UP000267804"/>
    </source>
</evidence>
<dbReference type="KEGG" id="mtua:CSH63_24885"/>
<sequence>MIYHHGHEYGTAADIAHRLGPDITPAKVRDWATRATNPDDRLHGRLDRHHIPGRGRGTTYYRLDQAATVERMTRTSARGARRRLDTGLLVA</sequence>
<evidence type="ECO:0000313" key="2">
    <source>
        <dbReference type="EMBL" id="AYF30620.1"/>
    </source>
</evidence>
<name>A0A386WT93_9ACTN</name>
<accession>A0A386WT93</accession>
<dbReference type="EMBL" id="CP024087">
    <property type="protein sequence ID" value="AYF30620.1"/>
    <property type="molecule type" value="Genomic_DNA"/>
</dbReference>
<evidence type="ECO:0000256" key="1">
    <source>
        <dbReference type="SAM" id="MobiDB-lite"/>
    </source>
</evidence>
<reference evidence="2 3" key="1">
    <citation type="submission" date="2017-10" db="EMBL/GenBank/DDBJ databases">
        <title>Integration of genomic and chemical information greatly accelerates assignment of the full stereostructure of myelolactone, a potent inhibitor of myeloma from a marine-derived Micromonospora.</title>
        <authorList>
            <person name="Kim M.C."/>
            <person name="Machado H."/>
            <person name="Jensen P.R."/>
            <person name="Fenical W."/>
        </authorList>
    </citation>
    <scope>NUCLEOTIDE SEQUENCE [LARGE SCALE GENOMIC DNA]</scope>
    <source>
        <strain evidence="2 3">CNY-010</strain>
    </source>
</reference>
<proteinExistence type="predicted"/>
<dbReference type="Proteomes" id="UP000267804">
    <property type="component" value="Chromosome"/>
</dbReference>
<dbReference type="RefSeq" id="WP_120572325.1">
    <property type="nucleotide sequence ID" value="NZ_CP024087.1"/>
</dbReference>
<dbReference type="AlphaFoldDB" id="A0A386WT93"/>
<organism evidence="2 3">
    <name type="scientific">Micromonospora tulbaghiae</name>
    <dbReference type="NCBI Taxonomy" id="479978"/>
    <lineage>
        <taxon>Bacteria</taxon>
        <taxon>Bacillati</taxon>
        <taxon>Actinomycetota</taxon>
        <taxon>Actinomycetes</taxon>
        <taxon>Micromonosporales</taxon>
        <taxon>Micromonosporaceae</taxon>
        <taxon>Micromonospora</taxon>
    </lineage>
</organism>